<dbReference type="GO" id="GO:0005524">
    <property type="term" value="F:ATP binding"/>
    <property type="evidence" value="ECO:0007669"/>
    <property type="project" value="UniProtKB-KW"/>
</dbReference>
<accession>A0A1H3KKB1</accession>
<dbReference type="GeneID" id="78124641"/>
<evidence type="ECO:0000256" key="8">
    <source>
        <dbReference type="ARBA" id="ARBA00022692"/>
    </source>
</evidence>
<keyword evidence="4" id="KW-1003">Cell membrane</keyword>
<dbReference type="InterPro" id="IPR004358">
    <property type="entry name" value="Sig_transdc_His_kin-like_C"/>
</dbReference>
<dbReference type="Pfam" id="PF02518">
    <property type="entry name" value="HATPase_c"/>
    <property type="match status" value="1"/>
</dbReference>
<dbReference type="GO" id="GO:0000155">
    <property type="term" value="F:phosphorelay sensor kinase activity"/>
    <property type="evidence" value="ECO:0007669"/>
    <property type="project" value="InterPro"/>
</dbReference>
<dbReference type="InterPro" id="IPR036097">
    <property type="entry name" value="HisK_dim/P_sf"/>
</dbReference>
<evidence type="ECO:0000313" key="19">
    <source>
        <dbReference type="EMBL" id="SDY52034.1"/>
    </source>
</evidence>
<evidence type="ECO:0000256" key="1">
    <source>
        <dbReference type="ARBA" id="ARBA00000085"/>
    </source>
</evidence>
<feature type="domain" description="Histidine kinase" evidence="18">
    <location>
        <begin position="352"/>
        <end position="569"/>
    </location>
</feature>
<keyword evidence="5" id="KW-0997">Cell inner membrane</keyword>
<dbReference type="PRINTS" id="PR00344">
    <property type="entry name" value="BCTRLSENSOR"/>
</dbReference>
<keyword evidence="10 19" id="KW-0418">Kinase</keyword>
<proteinExistence type="predicted"/>
<dbReference type="InterPro" id="IPR017055">
    <property type="entry name" value="Sig_transdc_His_kinase_DctB"/>
</dbReference>
<dbReference type="EC" id="2.7.13.3" evidence="3"/>
<dbReference type="PANTHER" id="PTHR43065:SF46">
    <property type="entry name" value="C4-DICARBOXYLATE TRANSPORT SENSOR PROTEIN DCTB"/>
    <property type="match status" value="1"/>
</dbReference>
<feature type="transmembrane region" description="Helical" evidence="17">
    <location>
        <begin position="284"/>
        <end position="305"/>
    </location>
</feature>
<evidence type="ECO:0000313" key="20">
    <source>
        <dbReference type="Proteomes" id="UP000199026"/>
    </source>
</evidence>
<dbReference type="PROSITE" id="PS50109">
    <property type="entry name" value="HIS_KIN"/>
    <property type="match status" value="1"/>
</dbReference>
<keyword evidence="14 17" id="KW-0472">Membrane</keyword>
<dbReference type="Gene3D" id="3.30.565.10">
    <property type="entry name" value="Histidine kinase-like ATPase, C-terminal domain"/>
    <property type="match status" value="1"/>
</dbReference>
<keyword evidence="9" id="KW-0547">Nucleotide-binding</keyword>
<evidence type="ECO:0000256" key="6">
    <source>
        <dbReference type="ARBA" id="ARBA00022553"/>
    </source>
</evidence>
<evidence type="ECO:0000256" key="5">
    <source>
        <dbReference type="ARBA" id="ARBA00022519"/>
    </source>
</evidence>
<evidence type="ECO:0000256" key="11">
    <source>
        <dbReference type="ARBA" id="ARBA00022840"/>
    </source>
</evidence>
<evidence type="ECO:0000256" key="7">
    <source>
        <dbReference type="ARBA" id="ARBA00022679"/>
    </source>
</evidence>
<dbReference type="EMBL" id="FNPR01000002">
    <property type="protein sequence ID" value="SDY52034.1"/>
    <property type="molecule type" value="Genomic_DNA"/>
</dbReference>
<evidence type="ECO:0000256" key="3">
    <source>
        <dbReference type="ARBA" id="ARBA00012438"/>
    </source>
</evidence>
<reference evidence="19 20" key="1">
    <citation type="submission" date="2016-10" db="EMBL/GenBank/DDBJ databases">
        <authorList>
            <person name="de Groot N.N."/>
        </authorList>
    </citation>
    <scope>NUCLEOTIDE SEQUENCE [LARGE SCALE GENOMIC DNA]</scope>
    <source>
        <strain evidence="19 20">DSM 24677</strain>
    </source>
</reference>
<evidence type="ECO:0000256" key="15">
    <source>
        <dbReference type="ARBA" id="ARBA00059004"/>
    </source>
</evidence>
<dbReference type="AlphaFoldDB" id="A0A1H3KKB1"/>
<evidence type="ECO:0000256" key="10">
    <source>
        <dbReference type="ARBA" id="ARBA00022777"/>
    </source>
</evidence>
<keyword evidence="13" id="KW-0902">Two-component regulatory system</keyword>
<keyword evidence="12 17" id="KW-1133">Transmembrane helix</keyword>
<dbReference type="PANTHER" id="PTHR43065">
    <property type="entry name" value="SENSOR HISTIDINE KINASE"/>
    <property type="match status" value="1"/>
</dbReference>
<keyword evidence="11" id="KW-0067">ATP-binding</keyword>
<evidence type="ECO:0000256" key="2">
    <source>
        <dbReference type="ARBA" id="ARBA00004429"/>
    </source>
</evidence>
<dbReference type="InterPro" id="IPR003594">
    <property type="entry name" value="HATPase_dom"/>
</dbReference>
<sequence>MRQSILIRLGLWGAFLALVLAVSFGVYRYGLAQAMEQLKARGQADLALAGDRFATRLQRYQELAVMMADHPSLEALTGAGAGEALRREAAEDFLRSAADKTGALALAYVSREGVLLAQAGETLGAEALEGPWRARAAQGALGTGHGIVQGQAGARRAYFYAAPDFGRDGRVRAMLLVVVDIDELEYGWRSSSPAVFFTNVDGRVFMANRSELVFAEVRAEDAGLVLQDGAEGRIVQSLQGGEEIWELALGPYIPRRALHLTKEMPVMAMRAEALVDVAPAERLAGLQALVVAAVLVAFGAILFLVTERRRTLLSANRQLEARVEARTGELRRAQADLVQAGKLSALGQMSAGISHELNQPLMAIGQFAENGVRFLAQGKRDVAEDNLKRISALSARAARIIKNLRAFARNESEPMGRIELGNVINSAVDLTETRLAEAGVTMDWTAPKTPYYVKAGEVRLGQVFVNLITNAADAMQGQAGEKTIRIRCHAGERLMVDVRDTGPGITDPEKIFEPFYSTKAVGSAEGMGLGLSISYGLIESFGGKITGRNASMTEGARGAVFTVELERWREESSV</sequence>
<keyword evidence="6" id="KW-0597">Phosphoprotein</keyword>
<dbReference type="CDD" id="cd00082">
    <property type="entry name" value="HisKA"/>
    <property type="match status" value="1"/>
</dbReference>
<dbReference type="RefSeq" id="WP_089890573.1">
    <property type="nucleotide sequence ID" value="NZ_CALJFH010000012.1"/>
</dbReference>
<dbReference type="InterPro" id="IPR005467">
    <property type="entry name" value="His_kinase_dom"/>
</dbReference>
<name>A0A1H3KKB1_9RHOB</name>
<dbReference type="PIRSF" id="PIRSF036431">
    <property type="entry name" value="STHK_DctB"/>
    <property type="match status" value="1"/>
</dbReference>
<dbReference type="OrthoDB" id="7568856at2"/>
<dbReference type="SUPFAM" id="SSF55874">
    <property type="entry name" value="ATPase domain of HSP90 chaperone/DNA topoisomerase II/histidine kinase"/>
    <property type="match status" value="1"/>
</dbReference>
<keyword evidence="20" id="KW-1185">Reference proteome</keyword>
<dbReference type="GO" id="GO:0005886">
    <property type="term" value="C:plasma membrane"/>
    <property type="evidence" value="ECO:0007669"/>
    <property type="project" value="UniProtKB-SubCell"/>
</dbReference>
<comment type="catalytic activity">
    <reaction evidence="1">
        <text>ATP + protein L-histidine = ADP + protein N-phospho-L-histidine.</text>
        <dbReference type="EC" id="2.7.13.3"/>
    </reaction>
</comment>
<dbReference type="SMART" id="SM00387">
    <property type="entry name" value="HATPase_c"/>
    <property type="match status" value="1"/>
</dbReference>
<evidence type="ECO:0000256" key="17">
    <source>
        <dbReference type="SAM" id="Phobius"/>
    </source>
</evidence>
<dbReference type="InterPro" id="IPR003661">
    <property type="entry name" value="HisK_dim/P_dom"/>
</dbReference>
<keyword evidence="7" id="KW-0808">Transferase</keyword>
<dbReference type="SUPFAM" id="SSF47384">
    <property type="entry name" value="Homodimeric domain of signal transducing histidine kinase"/>
    <property type="match status" value="1"/>
</dbReference>
<gene>
    <name evidence="19" type="ORF">SAMN05444486_102573</name>
</gene>
<organism evidence="19 20">
    <name type="scientific">Lentibacter algarum</name>
    <dbReference type="NCBI Taxonomy" id="576131"/>
    <lineage>
        <taxon>Bacteria</taxon>
        <taxon>Pseudomonadati</taxon>
        <taxon>Pseudomonadota</taxon>
        <taxon>Alphaproteobacteria</taxon>
        <taxon>Rhodobacterales</taxon>
        <taxon>Roseobacteraceae</taxon>
        <taxon>Lentibacter</taxon>
    </lineage>
</organism>
<evidence type="ECO:0000256" key="4">
    <source>
        <dbReference type="ARBA" id="ARBA00022475"/>
    </source>
</evidence>
<evidence type="ECO:0000256" key="14">
    <source>
        <dbReference type="ARBA" id="ARBA00023136"/>
    </source>
</evidence>
<evidence type="ECO:0000256" key="12">
    <source>
        <dbReference type="ARBA" id="ARBA00022989"/>
    </source>
</evidence>
<comment type="function">
    <text evidence="15">Member of the two-component regulatory system DctB/DctD involved in the transport of C4-dicarboxylates. DctB functions as a membrane-associated protein kinase that phosphorylates DctD in response to environmental signals.</text>
</comment>
<evidence type="ECO:0000256" key="13">
    <source>
        <dbReference type="ARBA" id="ARBA00023012"/>
    </source>
</evidence>
<protein>
    <recommendedName>
        <fullName evidence="16">C4-dicarboxylate transport sensor protein DctB</fullName>
        <ecNumber evidence="3">2.7.13.3</ecNumber>
    </recommendedName>
</protein>
<dbReference type="STRING" id="576131.SAMN05444486_102573"/>
<dbReference type="InterPro" id="IPR036890">
    <property type="entry name" value="HATPase_C_sf"/>
</dbReference>
<dbReference type="Proteomes" id="UP000199026">
    <property type="component" value="Unassembled WGS sequence"/>
</dbReference>
<keyword evidence="8 17" id="KW-0812">Transmembrane</keyword>
<dbReference type="CDD" id="cd00075">
    <property type="entry name" value="HATPase"/>
    <property type="match status" value="1"/>
</dbReference>
<evidence type="ECO:0000256" key="9">
    <source>
        <dbReference type="ARBA" id="ARBA00022741"/>
    </source>
</evidence>
<dbReference type="FunFam" id="1.10.287.130:FF:000049">
    <property type="entry name" value="C4-dicarboxylate transport sensor protein DctB"/>
    <property type="match status" value="1"/>
</dbReference>
<dbReference type="Gene3D" id="1.10.287.130">
    <property type="match status" value="1"/>
</dbReference>
<dbReference type="SMART" id="SM00388">
    <property type="entry name" value="HisKA"/>
    <property type="match status" value="1"/>
</dbReference>
<evidence type="ECO:0000256" key="16">
    <source>
        <dbReference type="ARBA" id="ARBA00073143"/>
    </source>
</evidence>
<comment type="subcellular location">
    <subcellularLocation>
        <location evidence="2">Cell inner membrane</location>
        <topology evidence="2">Multi-pass membrane protein</topology>
    </subcellularLocation>
</comment>
<evidence type="ECO:0000259" key="18">
    <source>
        <dbReference type="PROSITE" id="PS50109"/>
    </source>
</evidence>
<dbReference type="Pfam" id="PF00512">
    <property type="entry name" value="HisKA"/>
    <property type="match status" value="1"/>
</dbReference>